<feature type="compositionally biased region" description="Low complexity" evidence="3">
    <location>
        <begin position="128"/>
        <end position="141"/>
    </location>
</feature>
<accession>I1PI69</accession>
<evidence type="ECO:0000259" key="4">
    <source>
        <dbReference type="Pfam" id="PF07727"/>
    </source>
</evidence>
<evidence type="ECO:0000256" key="3">
    <source>
        <dbReference type="SAM" id="MobiDB-lite"/>
    </source>
</evidence>
<dbReference type="HOGENOM" id="CLU_001650_15_0_1"/>
<dbReference type="InterPro" id="IPR043502">
    <property type="entry name" value="DNA/RNA_pol_sf"/>
</dbReference>
<feature type="compositionally biased region" description="Basic and acidic residues" evidence="3">
    <location>
        <begin position="142"/>
        <end position="160"/>
    </location>
</feature>
<dbReference type="InterPro" id="IPR057670">
    <property type="entry name" value="SH3_retrovirus"/>
</dbReference>
<dbReference type="Proteomes" id="UP000007306">
    <property type="component" value="Unassembled WGS sequence"/>
</dbReference>
<reference evidence="7" key="2">
    <citation type="submission" date="2018-04" db="EMBL/GenBank/DDBJ databases">
        <title>OglaRS2 (Oryza glaberrima Reference Sequence Version 2).</title>
        <authorList>
            <person name="Zhang J."/>
            <person name="Kudrna D."/>
            <person name="Lee S."/>
            <person name="Talag J."/>
            <person name="Rajasekar S."/>
            <person name="Wing R.A."/>
        </authorList>
    </citation>
    <scope>NUCLEOTIDE SEQUENCE [LARGE SCALE GENOMIC DNA]</scope>
    <source>
        <strain evidence="7">cv. IRGC 96717</strain>
    </source>
</reference>
<feature type="domain" description="Retroviral polymerase SH3-like" evidence="5">
    <location>
        <begin position="54"/>
        <end position="122"/>
    </location>
</feature>
<dbReference type="PANTHER" id="PTHR42648">
    <property type="entry name" value="TRANSPOSASE, PUTATIVE-RELATED"/>
    <property type="match status" value="1"/>
</dbReference>
<feature type="domain" description="Reverse transcriptase Ty1/copia-type" evidence="4">
    <location>
        <begin position="213"/>
        <end position="326"/>
    </location>
</feature>
<dbReference type="STRING" id="4538.I1PI69"/>
<dbReference type="SUPFAM" id="SSF56672">
    <property type="entry name" value="DNA/RNA polymerases"/>
    <property type="match status" value="1"/>
</dbReference>
<evidence type="ECO:0000313" key="6">
    <source>
        <dbReference type="EnsemblPlants" id="ORGLA03G0406500.1"/>
    </source>
</evidence>
<dbReference type="GO" id="GO:0016787">
    <property type="term" value="F:hydrolase activity"/>
    <property type="evidence" value="ECO:0007669"/>
    <property type="project" value="UniProtKB-KW"/>
</dbReference>
<dbReference type="GO" id="GO:0046872">
    <property type="term" value="F:metal ion binding"/>
    <property type="evidence" value="ECO:0007669"/>
    <property type="project" value="UniProtKB-KW"/>
</dbReference>
<reference evidence="6" key="1">
    <citation type="submission" date="2015-06" db="UniProtKB">
        <authorList>
            <consortium name="EnsemblPlants"/>
        </authorList>
    </citation>
    <scope>IDENTIFICATION</scope>
</reference>
<proteinExistence type="predicted"/>
<dbReference type="AlphaFoldDB" id="I1PI69"/>
<feature type="region of interest" description="Disordered" evidence="3">
    <location>
        <begin position="121"/>
        <end position="168"/>
    </location>
</feature>
<dbReference type="InterPro" id="IPR013103">
    <property type="entry name" value="RVT_2"/>
</dbReference>
<evidence type="ECO:0000259" key="5">
    <source>
        <dbReference type="Pfam" id="PF25597"/>
    </source>
</evidence>
<dbReference type="PANTHER" id="PTHR42648:SF20">
    <property type="entry name" value="RNA-DIRECTED DNA POLYMERASE"/>
    <property type="match status" value="1"/>
</dbReference>
<dbReference type="EnsemblPlants" id="ORGLA03G0406500.1">
    <property type="protein sequence ID" value="ORGLA03G0406500.1"/>
    <property type="gene ID" value="ORGLA03G0406500"/>
</dbReference>
<dbReference type="Pfam" id="PF07727">
    <property type="entry name" value="RVT_2"/>
    <property type="match status" value="1"/>
</dbReference>
<organism evidence="6 7">
    <name type="scientific">Oryza glaberrima</name>
    <name type="common">African rice</name>
    <dbReference type="NCBI Taxonomy" id="4538"/>
    <lineage>
        <taxon>Eukaryota</taxon>
        <taxon>Viridiplantae</taxon>
        <taxon>Streptophyta</taxon>
        <taxon>Embryophyta</taxon>
        <taxon>Tracheophyta</taxon>
        <taxon>Spermatophyta</taxon>
        <taxon>Magnoliopsida</taxon>
        <taxon>Liliopsida</taxon>
        <taxon>Poales</taxon>
        <taxon>Poaceae</taxon>
        <taxon>BOP clade</taxon>
        <taxon>Oryzoideae</taxon>
        <taxon>Oryzeae</taxon>
        <taxon>Oryzinae</taxon>
        <taxon>Oryza</taxon>
    </lineage>
</organism>
<evidence type="ECO:0000256" key="2">
    <source>
        <dbReference type="ARBA" id="ARBA00022801"/>
    </source>
</evidence>
<dbReference type="Gramene" id="ORGLA03G0406500.1">
    <property type="protein sequence ID" value="ORGLA03G0406500.1"/>
    <property type="gene ID" value="ORGLA03G0406500"/>
</dbReference>
<name>I1PI69_ORYGL</name>
<keyword evidence="7" id="KW-1185">Reference proteome</keyword>
<sequence length="326" mass="36895">MLDTAGLPKAWWGEALLTSNHVLNRVPNRNKDKTPYEIWIGRKPSLSYLRTWGCLAKVNVPITKKHKLGPKTVDCVFLGYAHHSIAYRFLIVKSEVSDMHVGTIMESRDATFFESFFPMKDTHSGSNQPSEIIPSSITPPEQTEHTHEHVSEKDVSEAPRRSKRQRTAKSFGDDFTVYLVDDTPKSISEAYASPDADYWKEAVRSEMDSIIANGTWEVTERPYGCKPVGCKWVFKKKLRPDGTIEKYKARLVAKGYTQNEGEDFFDTYSPVARLTTVRVLLSLATSHGLLVHQMDVKTAFLNGELDEEIYMDQPDGFVVEGQEGKV</sequence>
<dbReference type="Pfam" id="PF25597">
    <property type="entry name" value="SH3_retrovirus"/>
    <property type="match status" value="1"/>
</dbReference>
<keyword evidence="1" id="KW-0479">Metal-binding</keyword>
<dbReference type="eggNOG" id="KOG0017">
    <property type="taxonomic scope" value="Eukaryota"/>
</dbReference>
<evidence type="ECO:0000256" key="1">
    <source>
        <dbReference type="ARBA" id="ARBA00022723"/>
    </source>
</evidence>
<keyword evidence="2" id="KW-0378">Hydrolase</keyword>
<dbReference type="OMA" id="WEEPIQK"/>
<evidence type="ECO:0000313" key="7">
    <source>
        <dbReference type="Proteomes" id="UP000007306"/>
    </source>
</evidence>
<dbReference type="InterPro" id="IPR039537">
    <property type="entry name" value="Retrotran_Ty1/copia-like"/>
</dbReference>
<protein>
    <submittedName>
        <fullName evidence="6">Uncharacterized protein</fullName>
    </submittedName>
</protein>